<keyword evidence="4" id="KW-1185">Reference proteome</keyword>
<evidence type="ECO:0000259" key="2">
    <source>
        <dbReference type="Pfam" id="PF01478"/>
    </source>
</evidence>
<feature type="transmembrane region" description="Helical" evidence="1">
    <location>
        <begin position="15"/>
        <end position="34"/>
    </location>
</feature>
<comment type="caution">
    <text evidence="3">The sequence shown here is derived from an EMBL/GenBank/DDBJ whole genome shotgun (WGS) entry which is preliminary data.</text>
</comment>
<dbReference type="Proteomes" id="UP000682811">
    <property type="component" value="Unassembled WGS sequence"/>
</dbReference>
<evidence type="ECO:0000313" key="4">
    <source>
        <dbReference type="Proteomes" id="UP000682811"/>
    </source>
</evidence>
<evidence type="ECO:0000256" key="1">
    <source>
        <dbReference type="SAM" id="Phobius"/>
    </source>
</evidence>
<evidence type="ECO:0000313" key="3">
    <source>
        <dbReference type="EMBL" id="GIO47378.1"/>
    </source>
</evidence>
<keyword evidence="1" id="KW-0812">Transmembrane</keyword>
<reference evidence="3 4" key="1">
    <citation type="submission" date="2021-03" db="EMBL/GenBank/DDBJ databases">
        <title>Antimicrobial resistance genes in bacteria isolated from Japanese honey, and their potential for conferring macrolide and lincosamide resistance in the American foulbrood pathogen Paenibacillus larvae.</title>
        <authorList>
            <person name="Okamoto M."/>
            <person name="Kumagai M."/>
            <person name="Kanamori H."/>
            <person name="Takamatsu D."/>
        </authorList>
    </citation>
    <scope>NUCLEOTIDE SEQUENCE [LARGE SCALE GENOMIC DNA]</scope>
    <source>
        <strain evidence="3 4">J34TS1</strain>
    </source>
</reference>
<gene>
    <name evidence="3" type="ORF">J34TS1_21430</name>
</gene>
<keyword evidence="1" id="KW-0472">Membrane</keyword>
<dbReference type="GO" id="GO:0004190">
    <property type="term" value="F:aspartic-type endopeptidase activity"/>
    <property type="evidence" value="ECO:0007669"/>
    <property type="project" value="InterPro"/>
</dbReference>
<dbReference type="GO" id="GO:0016020">
    <property type="term" value="C:membrane"/>
    <property type="evidence" value="ECO:0007669"/>
    <property type="project" value="InterPro"/>
</dbReference>
<dbReference type="Pfam" id="PF01478">
    <property type="entry name" value="Peptidase_A24"/>
    <property type="match status" value="1"/>
</dbReference>
<feature type="transmembrane region" description="Helical" evidence="1">
    <location>
        <begin position="92"/>
        <end position="125"/>
    </location>
</feature>
<dbReference type="InterPro" id="IPR000045">
    <property type="entry name" value="Prepilin_IV_endopep_pep"/>
</dbReference>
<dbReference type="AlphaFoldDB" id="A0A919YCV4"/>
<keyword evidence="1" id="KW-1133">Transmembrane helix</keyword>
<name>A0A919YCV4_9BACL</name>
<accession>A0A919YCV4</accession>
<dbReference type="Gene3D" id="1.20.120.1220">
    <property type="match status" value="1"/>
</dbReference>
<dbReference type="EMBL" id="BORT01000007">
    <property type="protein sequence ID" value="GIO47378.1"/>
    <property type="molecule type" value="Genomic_DNA"/>
</dbReference>
<feature type="domain" description="Prepilin type IV endopeptidase peptidase" evidence="2">
    <location>
        <begin position="23"/>
        <end position="120"/>
    </location>
</feature>
<feature type="transmembrane region" description="Helical" evidence="1">
    <location>
        <begin position="46"/>
        <end position="72"/>
    </location>
</feature>
<proteinExistence type="predicted"/>
<sequence>MDYDGIQAMMHTETATALLIQGMLFSTLLLIASFHDIRTREVPNWVPIALIGSGLLQFQLVPALIGLVSTSLPYLLAAVTTNGKIGGGDITLMAACGFVLGPVGGLLQSIIGLTFVLLFAIGIVYRHGLKKTKQTAFPLVPFLTAGGLLTFTLLYL</sequence>
<organism evidence="3 4">
    <name type="scientific">Paenibacillus azoreducens</name>
    <dbReference type="NCBI Taxonomy" id="116718"/>
    <lineage>
        <taxon>Bacteria</taxon>
        <taxon>Bacillati</taxon>
        <taxon>Bacillota</taxon>
        <taxon>Bacilli</taxon>
        <taxon>Bacillales</taxon>
        <taxon>Paenibacillaceae</taxon>
        <taxon>Paenibacillus</taxon>
    </lineage>
</organism>
<protein>
    <submittedName>
        <fullName evidence="3">Prepilin peptidase</fullName>
    </submittedName>
</protein>
<feature type="transmembrane region" description="Helical" evidence="1">
    <location>
        <begin position="137"/>
        <end position="155"/>
    </location>
</feature>